<evidence type="ECO:0000256" key="2">
    <source>
        <dbReference type="ARBA" id="ARBA00022679"/>
    </source>
</evidence>
<evidence type="ECO:0000313" key="7">
    <source>
        <dbReference type="EMBL" id="KAG7090796.1"/>
    </source>
</evidence>
<dbReference type="PANTHER" id="PTHR13734:SF5">
    <property type="entry name" value="CCA TRNA NUCLEOTIDYLTRANSFERASE, MITOCHONDRIAL"/>
    <property type="match status" value="1"/>
</dbReference>
<dbReference type="EMBL" id="CM032186">
    <property type="protein sequence ID" value="KAG7090796.1"/>
    <property type="molecule type" value="Genomic_DNA"/>
</dbReference>
<sequence>MLLLTRTLSSYKTLPFLYSVKHKFGMTTSTFIPLRTTRTNRIAIPDEMKIELTETEEKICILLDKCRKHLQEVKEIHTECRIAGGWVRDKLLGSQSNDIDIALTDMMGYAFAEHLAEFAQGEGMEVGSIGKIAQNPDQSKHLETATLRVLGKDIDLVNLRSEEYASGSRIPTGVIFGTPEQDALRRDITINALFYNCHTRSVEDWTKKSLDDLRNGIVRTPLSPKETFIDDPLRVLRCIRFASRFGFDIVPEIEKAVRDPGIKEALVSKVARERAGEELSKMVKGQDPLRSIQLITSLNIYSSLFAGIPTDIVKTFSVHPSSEGDAMKAACILQTLLTPEDSSLPCVHPMMLKAVEDDATCKPRLFLGAFLTPFLGITYRDRKEKEYPVVEYVIRECLKLGSQNHFLNGIPALFSACKLLKNPDLNDKRFKNPSERVAIGLLLREKVVHNVHTGSHWTSSLLFSLVQDLVHLCEDVTRGVRADQAVKVIEVYNTFVEQVEALGLHDMVDAKPLLDGNEVCSAFGASRGRWTGAALASVLSWQLENPQGTKEECLTWLKGEHQQGNLEVDDVKSDSGPANKKARTK</sequence>
<dbReference type="GO" id="GO:0052929">
    <property type="term" value="F:ATP:3'-cytidine-cytidine-tRNA adenylyltransferase activity"/>
    <property type="evidence" value="ECO:0007669"/>
    <property type="project" value="TreeGrafter"/>
</dbReference>
<dbReference type="Proteomes" id="UP001049176">
    <property type="component" value="Chromosome 6"/>
</dbReference>
<name>A0A9P7US51_9AGAR</name>
<dbReference type="Gene3D" id="3.30.460.10">
    <property type="entry name" value="Beta Polymerase, domain 2"/>
    <property type="match status" value="1"/>
</dbReference>
<dbReference type="PANTHER" id="PTHR13734">
    <property type="entry name" value="TRNA-NUCLEOTIDYLTRANSFERASE"/>
    <property type="match status" value="1"/>
</dbReference>
<keyword evidence="2 4" id="KW-0808">Transferase</keyword>
<evidence type="ECO:0000256" key="1">
    <source>
        <dbReference type="ARBA" id="ARBA00007265"/>
    </source>
</evidence>
<accession>A0A9P7US51</accession>
<feature type="domain" description="Poly A polymerase head" evidence="6">
    <location>
        <begin position="80"/>
        <end position="219"/>
    </location>
</feature>
<dbReference type="GO" id="GO:0003723">
    <property type="term" value="F:RNA binding"/>
    <property type="evidence" value="ECO:0007669"/>
    <property type="project" value="UniProtKB-KW"/>
</dbReference>
<dbReference type="CDD" id="cd05398">
    <property type="entry name" value="NT_ClassII-CCAase"/>
    <property type="match status" value="1"/>
</dbReference>
<dbReference type="OrthoDB" id="445712at2759"/>
<evidence type="ECO:0000256" key="3">
    <source>
        <dbReference type="ARBA" id="ARBA00022884"/>
    </source>
</evidence>
<feature type="region of interest" description="Disordered" evidence="5">
    <location>
        <begin position="565"/>
        <end position="585"/>
    </location>
</feature>
<dbReference type="RefSeq" id="XP_043007266.1">
    <property type="nucleotide sequence ID" value="XM_043154808.1"/>
</dbReference>
<evidence type="ECO:0000313" key="8">
    <source>
        <dbReference type="Proteomes" id="UP001049176"/>
    </source>
</evidence>
<comment type="caution">
    <text evidence="7">The sequence shown here is derived from an EMBL/GenBank/DDBJ whole genome shotgun (WGS) entry which is preliminary data.</text>
</comment>
<dbReference type="FunFam" id="3.30.460.10:FF:000019">
    <property type="entry name" value="tRNA nucleotidyltransferase cca2"/>
    <property type="match status" value="1"/>
</dbReference>
<evidence type="ECO:0000256" key="5">
    <source>
        <dbReference type="SAM" id="MobiDB-lite"/>
    </source>
</evidence>
<dbReference type="AlphaFoldDB" id="A0A9P7US51"/>
<dbReference type="KEGG" id="more:E1B28_009880"/>
<dbReference type="Gene3D" id="1.10.3090.10">
    <property type="entry name" value="cca-adding enzyme, domain 2"/>
    <property type="match status" value="1"/>
</dbReference>
<dbReference type="GeneID" id="66078956"/>
<dbReference type="SUPFAM" id="SSF81301">
    <property type="entry name" value="Nucleotidyltransferase"/>
    <property type="match status" value="1"/>
</dbReference>
<dbReference type="InterPro" id="IPR043519">
    <property type="entry name" value="NT_sf"/>
</dbReference>
<keyword evidence="8" id="KW-1185">Reference proteome</keyword>
<evidence type="ECO:0000256" key="4">
    <source>
        <dbReference type="RuleBase" id="RU003953"/>
    </source>
</evidence>
<dbReference type="InterPro" id="IPR002646">
    <property type="entry name" value="PolA_pol_head_dom"/>
</dbReference>
<dbReference type="GO" id="GO:0052927">
    <property type="term" value="F:CC tRNA cytidylyltransferase activity"/>
    <property type="evidence" value="ECO:0007669"/>
    <property type="project" value="TreeGrafter"/>
</dbReference>
<dbReference type="SUPFAM" id="SSF81891">
    <property type="entry name" value="Poly A polymerase C-terminal region-like"/>
    <property type="match status" value="1"/>
</dbReference>
<gene>
    <name evidence="7" type="ORF">E1B28_009880</name>
</gene>
<dbReference type="Pfam" id="PF01743">
    <property type="entry name" value="PolyA_pol"/>
    <property type="match status" value="1"/>
</dbReference>
<proteinExistence type="inferred from homology"/>
<keyword evidence="3 4" id="KW-0694">RNA-binding</keyword>
<evidence type="ECO:0000259" key="6">
    <source>
        <dbReference type="Pfam" id="PF01743"/>
    </source>
</evidence>
<reference evidence="7" key="1">
    <citation type="journal article" date="2021" name="Genome Biol. Evol.">
        <title>The assembled and annotated genome of the fairy-ring fungus Marasmius oreades.</title>
        <authorList>
            <person name="Hiltunen M."/>
            <person name="Ament-Velasquez S.L."/>
            <person name="Johannesson H."/>
        </authorList>
    </citation>
    <scope>NUCLEOTIDE SEQUENCE</scope>
    <source>
        <strain evidence="7">03SP1</strain>
    </source>
</reference>
<dbReference type="GO" id="GO:0005739">
    <property type="term" value="C:mitochondrion"/>
    <property type="evidence" value="ECO:0007669"/>
    <property type="project" value="UniProtKB-ARBA"/>
</dbReference>
<organism evidence="7 8">
    <name type="scientific">Marasmius oreades</name>
    <name type="common">fairy-ring Marasmius</name>
    <dbReference type="NCBI Taxonomy" id="181124"/>
    <lineage>
        <taxon>Eukaryota</taxon>
        <taxon>Fungi</taxon>
        <taxon>Dikarya</taxon>
        <taxon>Basidiomycota</taxon>
        <taxon>Agaricomycotina</taxon>
        <taxon>Agaricomycetes</taxon>
        <taxon>Agaricomycetidae</taxon>
        <taxon>Agaricales</taxon>
        <taxon>Marasmiineae</taxon>
        <taxon>Marasmiaceae</taxon>
        <taxon>Marasmius</taxon>
    </lineage>
</organism>
<comment type="similarity">
    <text evidence="1 4">Belongs to the tRNA nucleotidyltransferase/poly(A) polymerase family.</text>
</comment>
<dbReference type="GO" id="GO:0001680">
    <property type="term" value="P:tRNA 3'-terminal CCA addition"/>
    <property type="evidence" value="ECO:0007669"/>
    <property type="project" value="TreeGrafter"/>
</dbReference>
<protein>
    <recommendedName>
        <fullName evidence="6">Poly A polymerase head domain-containing protein</fullName>
    </recommendedName>
</protein>